<dbReference type="PANTHER" id="PTHR31268:SF26">
    <property type="entry name" value="GALACTINOL--SUCROSE GALACTOSYLTRANSFERASE"/>
    <property type="match status" value="1"/>
</dbReference>
<keyword evidence="2" id="KW-0378">Hydrolase</keyword>
<dbReference type="Proteomes" id="UP000237105">
    <property type="component" value="Unassembled WGS sequence"/>
</dbReference>
<reference evidence="3" key="1">
    <citation type="submission" date="2016-06" db="EMBL/GenBank/DDBJ databases">
        <title>Parallel loss of symbiosis genes in relatives of nitrogen-fixing non-legume Parasponia.</title>
        <authorList>
            <person name="Van Velzen R."/>
            <person name="Holmer R."/>
            <person name="Bu F."/>
            <person name="Rutten L."/>
            <person name="Van Zeijl A."/>
            <person name="Liu W."/>
            <person name="Santuari L."/>
            <person name="Cao Q."/>
            <person name="Sharma T."/>
            <person name="Shen D."/>
            <person name="Roswanjaya Y."/>
            <person name="Wardhani T."/>
            <person name="Kalhor M.S."/>
            <person name="Jansen J."/>
            <person name="Van den Hoogen J."/>
            <person name="Gungor B."/>
            <person name="Hartog M."/>
            <person name="Hontelez J."/>
            <person name="Verver J."/>
            <person name="Yang W.-C."/>
            <person name="Schijlen E."/>
            <person name="Repin R."/>
            <person name="Schilthuizen M."/>
            <person name="Schranz E."/>
            <person name="Heidstra R."/>
            <person name="Miyata K."/>
            <person name="Fedorova E."/>
            <person name="Kohlen W."/>
            <person name="Bisseling T."/>
            <person name="Smit S."/>
            <person name="Geurts R."/>
        </authorList>
    </citation>
    <scope>NUCLEOTIDE SEQUENCE [LARGE SCALE GENOMIC DNA]</scope>
    <source>
        <strain evidence="3">cv. WU1-14</strain>
    </source>
</reference>
<protein>
    <submittedName>
        <fullName evidence="2">Glycosyl hydrolase</fullName>
    </submittedName>
</protein>
<comment type="caution">
    <text evidence="2">The sequence shown here is derived from an EMBL/GenBank/DDBJ whole genome shotgun (WGS) entry which is preliminary data.</text>
</comment>
<gene>
    <name evidence="2" type="ORF">PanWU01x14_172210</name>
</gene>
<dbReference type="GO" id="GO:0016787">
    <property type="term" value="F:hydrolase activity"/>
    <property type="evidence" value="ECO:0007669"/>
    <property type="project" value="UniProtKB-KW"/>
</dbReference>
<dbReference type="OrthoDB" id="1194211at2759"/>
<evidence type="ECO:0000313" key="3">
    <source>
        <dbReference type="Proteomes" id="UP000237105"/>
    </source>
</evidence>
<dbReference type="EMBL" id="JXTB01000157">
    <property type="protein sequence ID" value="PON57673.1"/>
    <property type="molecule type" value="Genomic_DNA"/>
</dbReference>
<proteinExistence type="predicted"/>
<accession>A0A2P5C9G2</accession>
<evidence type="ECO:0000313" key="2">
    <source>
        <dbReference type="EMBL" id="PON57673.1"/>
    </source>
</evidence>
<evidence type="ECO:0000256" key="1">
    <source>
        <dbReference type="ARBA" id="ARBA00023277"/>
    </source>
</evidence>
<sequence>MVQITMFSPSPRALQLNYHFSPSLATNQKLFSRGLVRINTKAWRHSMFLSSKPVLKDGALSIGGKDALTGVPDNVVVTPLTNSSAFVGATSVDESSRLVFKLGVIQDIRLLCLFRFKMWWMIPRVGNSGSDVPVETQMLLLEASKGQDLDDSNETSYILFLPIIDGDFRSSLQGNSSNELEFCVESGDPAIVTSQSLKAVFVNSGNHPFDLIQESMKILEKYTGTFAHRESKQATELTNYI</sequence>
<dbReference type="AlphaFoldDB" id="A0A2P5C9G2"/>
<dbReference type="STRING" id="3476.A0A2P5C9G2"/>
<dbReference type="Pfam" id="PF05691">
    <property type="entry name" value="Raffinose_syn"/>
    <property type="match status" value="1"/>
</dbReference>
<dbReference type="PANTHER" id="PTHR31268">
    <property type="match status" value="1"/>
</dbReference>
<keyword evidence="3" id="KW-1185">Reference proteome</keyword>
<name>A0A2P5C9G2_PARAD</name>
<keyword evidence="1" id="KW-0119">Carbohydrate metabolism</keyword>
<organism evidence="2 3">
    <name type="scientific">Parasponia andersonii</name>
    <name type="common">Sponia andersonii</name>
    <dbReference type="NCBI Taxonomy" id="3476"/>
    <lineage>
        <taxon>Eukaryota</taxon>
        <taxon>Viridiplantae</taxon>
        <taxon>Streptophyta</taxon>
        <taxon>Embryophyta</taxon>
        <taxon>Tracheophyta</taxon>
        <taxon>Spermatophyta</taxon>
        <taxon>Magnoliopsida</taxon>
        <taxon>eudicotyledons</taxon>
        <taxon>Gunneridae</taxon>
        <taxon>Pentapetalae</taxon>
        <taxon>rosids</taxon>
        <taxon>fabids</taxon>
        <taxon>Rosales</taxon>
        <taxon>Cannabaceae</taxon>
        <taxon>Parasponia</taxon>
    </lineage>
</organism>
<dbReference type="InterPro" id="IPR008811">
    <property type="entry name" value="Glycosyl_hydrolases_36"/>
</dbReference>